<name>A0ABS8JSZ5_9BURK</name>
<keyword evidence="4" id="KW-1134">Transmembrane beta strand</keyword>
<dbReference type="Pfam" id="PF13609">
    <property type="entry name" value="Porin_4"/>
    <property type="match status" value="1"/>
</dbReference>
<evidence type="ECO:0000256" key="8">
    <source>
        <dbReference type="ARBA" id="ARBA00023114"/>
    </source>
</evidence>
<comment type="subunit">
    <text evidence="2">Homotrimer.</text>
</comment>
<protein>
    <submittedName>
        <fullName evidence="12">Porin</fullName>
    </submittedName>
</protein>
<evidence type="ECO:0000256" key="9">
    <source>
        <dbReference type="ARBA" id="ARBA00023136"/>
    </source>
</evidence>
<dbReference type="Gene3D" id="2.40.160.10">
    <property type="entry name" value="Porin"/>
    <property type="match status" value="1"/>
</dbReference>
<keyword evidence="5" id="KW-0812">Transmembrane</keyword>
<keyword evidence="6" id="KW-0732">Signal</keyword>
<feature type="domain" description="Porin" evidence="11">
    <location>
        <begin position="7"/>
        <end position="296"/>
    </location>
</feature>
<keyword evidence="13" id="KW-1185">Reference proteome</keyword>
<gene>
    <name evidence="12" type="ORF">LJ656_09630</name>
</gene>
<evidence type="ECO:0000259" key="11">
    <source>
        <dbReference type="Pfam" id="PF13609"/>
    </source>
</evidence>
<proteinExistence type="predicted"/>
<evidence type="ECO:0000256" key="10">
    <source>
        <dbReference type="ARBA" id="ARBA00023237"/>
    </source>
</evidence>
<dbReference type="InterPro" id="IPR023614">
    <property type="entry name" value="Porin_dom_sf"/>
</dbReference>
<dbReference type="InterPro" id="IPR033900">
    <property type="entry name" value="Gram_neg_porin_domain"/>
</dbReference>
<keyword evidence="3" id="KW-0813">Transport</keyword>
<dbReference type="InterPro" id="IPR002299">
    <property type="entry name" value="Porin_Neis"/>
</dbReference>
<dbReference type="InterPro" id="IPR050298">
    <property type="entry name" value="Gram-neg_bact_OMP"/>
</dbReference>
<reference evidence="12 13" key="1">
    <citation type="submission" date="2021-11" db="EMBL/GenBank/DDBJ databases">
        <authorList>
            <person name="Oh E.-T."/>
            <person name="Kim S.-B."/>
        </authorList>
    </citation>
    <scope>NUCLEOTIDE SEQUENCE [LARGE SCALE GENOMIC DNA]</scope>
    <source>
        <strain evidence="12 13">MMS20-SJTR3</strain>
    </source>
</reference>
<keyword evidence="9" id="KW-0472">Membrane</keyword>
<keyword evidence="8" id="KW-0626">Porin</keyword>
<organism evidence="12 13">
    <name type="scientific">Paraburkholderia sejongensis</name>
    <dbReference type="NCBI Taxonomy" id="2886946"/>
    <lineage>
        <taxon>Bacteria</taxon>
        <taxon>Pseudomonadati</taxon>
        <taxon>Pseudomonadota</taxon>
        <taxon>Betaproteobacteria</taxon>
        <taxon>Burkholderiales</taxon>
        <taxon>Burkholderiaceae</taxon>
        <taxon>Paraburkholderia</taxon>
    </lineage>
</organism>
<dbReference type="PANTHER" id="PTHR34501">
    <property type="entry name" value="PROTEIN YDDL-RELATED"/>
    <property type="match status" value="1"/>
</dbReference>
<keyword evidence="10" id="KW-0998">Cell outer membrane</keyword>
<evidence type="ECO:0000256" key="2">
    <source>
        <dbReference type="ARBA" id="ARBA00011233"/>
    </source>
</evidence>
<evidence type="ECO:0000256" key="5">
    <source>
        <dbReference type="ARBA" id="ARBA00022692"/>
    </source>
</evidence>
<dbReference type="SUPFAM" id="SSF56935">
    <property type="entry name" value="Porins"/>
    <property type="match status" value="1"/>
</dbReference>
<dbReference type="PANTHER" id="PTHR34501:SF9">
    <property type="entry name" value="MAJOR OUTER MEMBRANE PROTEIN P.IA"/>
    <property type="match status" value="1"/>
</dbReference>
<sequence length="332" mass="35014">MFFYTHAASAAVGNDSGFVSLYGVFDTSLEITDPGSGWTPRLDSGAFRGSRLGLHGAEPLGNGTSIVFTLENGFSSVDGSMQLPGSIFNRQAWLGASGAWGEVRVGRQYSPIYIPFKGDLDAFGAGTIASGLNNLSKITPYASNAIAYLSPRVAGFSATLMTATRDPSEHDGNGIDGYYATATYHLDGLHLLYAHQQTHGSGALRANLGGASYGFGHLRVWLAFFNGDGGSPLYHGAGGSLSAQYSFSAHARAALGYAHVRDYTTPNGSADQVSAAFEYDMSRTLQLYFSAAYLANHEDSSFTLRGVNVTGLPVAYPGAPVKGVQVGLLQRF</sequence>
<evidence type="ECO:0000313" key="12">
    <source>
        <dbReference type="EMBL" id="MCC8392848.1"/>
    </source>
</evidence>
<dbReference type="Proteomes" id="UP001431019">
    <property type="component" value="Unassembled WGS sequence"/>
</dbReference>
<evidence type="ECO:0000256" key="4">
    <source>
        <dbReference type="ARBA" id="ARBA00022452"/>
    </source>
</evidence>
<comment type="subcellular location">
    <subcellularLocation>
        <location evidence="1">Cell outer membrane</location>
        <topology evidence="1">Multi-pass membrane protein</topology>
    </subcellularLocation>
</comment>
<comment type="caution">
    <text evidence="12">The sequence shown here is derived from an EMBL/GenBank/DDBJ whole genome shotgun (WGS) entry which is preliminary data.</text>
</comment>
<evidence type="ECO:0000256" key="6">
    <source>
        <dbReference type="ARBA" id="ARBA00022729"/>
    </source>
</evidence>
<dbReference type="EMBL" id="JAJITD010000004">
    <property type="protein sequence ID" value="MCC8392848.1"/>
    <property type="molecule type" value="Genomic_DNA"/>
</dbReference>
<accession>A0ABS8JSZ5</accession>
<evidence type="ECO:0000256" key="7">
    <source>
        <dbReference type="ARBA" id="ARBA00023065"/>
    </source>
</evidence>
<evidence type="ECO:0000313" key="13">
    <source>
        <dbReference type="Proteomes" id="UP001431019"/>
    </source>
</evidence>
<evidence type="ECO:0000256" key="3">
    <source>
        <dbReference type="ARBA" id="ARBA00022448"/>
    </source>
</evidence>
<dbReference type="CDD" id="cd00342">
    <property type="entry name" value="gram_neg_porins"/>
    <property type="match status" value="1"/>
</dbReference>
<dbReference type="RefSeq" id="WP_230509416.1">
    <property type="nucleotide sequence ID" value="NZ_JAJITD010000004.1"/>
</dbReference>
<dbReference type="PRINTS" id="PR00184">
    <property type="entry name" value="NEISSPPORIN"/>
</dbReference>
<evidence type="ECO:0000256" key="1">
    <source>
        <dbReference type="ARBA" id="ARBA00004571"/>
    </source>
</evidence>
<keyword evidence="7" id="KW-0406">Ion transport</keyword>